<feature type="compositionally biased region" description="Basic and acidic residues" evidence="1">
    <location>
        <begin position="22"/>
        <end position="36"/>
    </location>
</feature>
<gene>
    <name evidence="2" type="ORF">Q8A64_00075</name>
</gene>
<evidence type="ECO:0000256" key="1">
    <source>
        <dbReference type="SAM" id="MobiDB-lite"/>
    </source>
</evidence>
<proteinExistence type="predicted"/>
<evidence type="ECO:0000313" key="3">
    <source>
        <dbReference type="Proteomes" id="UP001225596"/>
    </source>
</evidence>
<feature type="region of interest" description="Disordered" evidence="1">
    <location>
        <begin position="1"/>
        <end position="56"/>
    </location>
</feature>
<protein>
    <submittedName>
        <fullName evidence="2">Uncharacterized protein</fullName>
    </submittedName>
</protein>
<name>A0ABU1BKX2_9BURK</name>
<keyword evidence="3" id="KW-1185">Reference proteome</keyword>
<comment type="caution">
    <text evidence="2">The sequence shown here is derived from an EMBL/GenBank/DDBJ whole genome shotgun (WGS) entry which is preliminary data.</text>
</comment>
<organism evidence="2 3">
    <name type="scientific">Keguizhuia sedimenti</name>
    <dbReference type="NCBI Taxonomy" id="3064264"/>
    <lineage>
        <taxon>Bacteria</taxon>
        <taxon>Pseudomonadati</taxon>
        <taxon>Pseudomonadota</taxon>
        <taxon>Betaproteobacteria</taxon>
        <taxon>Burkholderiales</taxon>
        <taxon>Oxalobacteraceae</taxon>
        <taxon>Keguizhuia</taxon>
    </lineage>
</organism>
<accession>A0ABU1BKX2</accession>
<dbReference type="Proteomes" id="UP001225596">
    <property type="component" value="Unassembled WGS sequence"/>
</dbReference>
<feature type="compositionally biased region" description="Basic and acidic residues" evidence="1">
    <location>
        <begin position="43"/>
        <end position="56"/>
    </location>
</feature>
<reference evidence="2 3" key="1">
    <citation type="submission" date="2023-08" db="EMBL/GenBank/DDBJ databases">
        <title>Oxalobacteraceae gen .nov., isolated from river sludge outside the plant.</title>
        <authorList>
            <person name="Zhao S.Y."/>
        </authorList>
    </citation>
    <scope>NUCLEOTIDE SEQUENCE [LARGE SCALE GENOMIC DNA]</scope>
    <source>
        <strain evidence="2 3">R-40</strain>
    </source>
</reference>
<dbReference type="EMBL" id="JAUYVH010000001">
    <property type="protein sequence ID" value="MDQ9168799.1"/>
    <property type="molecule type" value="Genomic_DNA"/>
</dbReference>
<evidence type="ECO:0000313" key="2">
    <source>
        <dbReference type="EMBL" id="MDQ9168799.1"/>
    </source>
</evidence>
<sequence length="56" mass="6123">MSDLNNSNPTPPEDAKATLQKNAEESKKLDSPERQNDSTIAPERSKKDVLKGFHGG</sequence>
<dbReference type="RefSeq" id="WP_338434639.1">
    <property type="nucleotide sequence ID" value="NZ_JAUYVH010000001.1"/>
</dbReference>